<comment type="caution">
    <text evidence="1">The sequence shown here is derived from an EMBL/GenBank/DDBJ whole genome shotgun (WGS) entry which is preliminary data.</text>
</comment>
<proteinExistence type="predicted"/>
<dbReference type="AlphaFoldDB" id="A0A921GQZ3"/>
<accession>A0A921GQZ3</accession>
<evidence type="ECO:0000313" key="2">
    <source>
        <dbReference type="Proteomes" id="UP000775129"/>
    </source>
</evidence>
<dbReference type="EMBL" id="DYWO01000474">
    <property type="protein sequence ID" value="HJF51270.1"/>
    <property type="molecule type" value="Genomic_DNA"/>
</dbReference>
<sequence length="133" mass="14977">MTKIIGAWPNTTRLLIAYLSDRTGLPVYSRRPEDGWQSVAPCIWVDRLPGPPSDGFSKTYTFDVEAFHDDLDELNSLVQMLEVYMFTLPSESDTTAHVDDVQCTAEFADVPADDVDLERQVGTFDITVRPHPQ</sequence>
<dbReference type="Proteomes" id="UP000775129">
    <property type="component" value="Unassembled WGS sequence"/>
</dbReference>
<evidence type="ECO:0008006" key="3">
    <source>
        <dbReference type="Google" id="ProtNLM"/>
    </source>
</evidence>
<protein>
    <recommendedName>
        <fullName evidence="3">Tail terminator</fullName>
    </recommendedName>
</protein>
<name>A0A921GQZ3_9MICO</name>
<gene>
    <name evidence="1" type="ORF">K8W24_16020</name>
</gene>
<reference evidence="1" key="2">
    <citation type="submission" date="2021-09" db="EMBL/GenBank/DDBJ databases">
        <authorList>
            <person name="Gilroy R."/>
        </authorList>
    </citation>
    <scope>NUCLEOTIDE SEQUENCE</scope>
    <source>
        <strain evidence="1">1647</strain>
    </source>
</reference>
<evidence type="ECO:0000313" key="1">
    <source>
        <dbReference type="EMBL" id="HJF51270.1"/>
    </source>
</evidence>
<organism evidence="1 2">
    <name type="scientific">Brachybacterium paraconglomeratum</name>
    <dbReference type="NCBI Taxonomy" id="173362"/>
    <lineage>
        <taxon>Bacteria</taxon>
        <taxon>Bacillati</taxon>
        <taxon>Actinomycetota</taxon>
        <taxon>Actinomycetes</taxon>
        <taxon>Micrococcales</taxon>
        <taxon>Dermabacteraceae</taxon>
        <taxon>Brachybacterium</taxon>
    </lineage>
</organism>
<reference evidence="1" key="1">
    <citation type="journal article" date="2021" name="PeerJ">
        <title>Extensive microbial diversity within the chicken gut microbiome revealed by metagenomics and culture.</title>
        <authorList>
            <person name="Gilroy R."/>
            <person name="Ravi A."/>
            <person name="Getino M."/>
            <person name="Pursley I."/>
            <person name="Horton D.L."/>
            <person name="Alikhan N.F."/>
            <person name="Baker D."/>
            <person name="Gharbi K."/>
            <person name="Hall N."/>
            <person name="Watson M."/>
            <person name="Adriaenssens E.M."/>
            <person name="Foster-Nyarko E."/>
            <person name="Jarju S."/>
            <person name="Secka A."/>
            <person name="Antonio M."/>
            <person name="Oren A."/>
            <person name="Chaudhuri R.R."/>
            <person name="La Ragione R."/>
            <person name="Hildebrand F."/>
            <person name="Pallen M.J."/>
        </authorList>
    </citation>
    <scope>NUCLEOTIDE SEQUENCE</scope>
    <source>
        <strain evidence="1">1647</strain>
    </source>
</reference>